<dbReference type="InterPro" id="IPR036689">
    <property type="entry name" value="ESAT-6-like_sf"/>
</dbReference>
<comment type="caution">
    <text evidence="2">The sequence shown here is derived from an EMBL/GenBank/DDBJ whole genome shotgun (WGS) entry which is preliminary data.</text>
</comment>
<gene>
    <name evidence="2" type="ORF">E3T55_13875</name>
</gene>
<reference evidence="2 3" key="1">
    <citation type="submission" date="2019-03" db="EMBL/GenBank/DDBJ databases">
        <title>Genomics of glacier-inhabiting Cryobacterium strains.</title>
        <authorList>
            <person name="Liu Q."/>
            <person name="Xin Y.-H."/>
        </authorList>
    </citation>
    <scope>NUCLEOTIDE SEQUENCE [LARGE SCALE GENOMIC DNA]</scope>
    <source>
        <strain evidence="2 3">Hh14</strain>
    </source>
</reference>
<name>A0A4R8ZXH2_9MICO</name>
<dbReference type="Gene3D" id="1.10.287.1060">
    <property type="entry name" value="ESAT-6-like"/>
    <property type="match status" value="1"/>
</dbReference>
<dbReference type="EMBL" id="SOHE01000056">
    <property type="protein sequence ID" value="TFD48357.1"/>
    <property type="molecule type" value="Genomic_DNA"/>
</dbReference>
<protein>
    <recommendedName>
        <fullName evidence="1">ESAT-6-like protein</fullName>
    </recommendedName>
</protein>
<dbReference type="Pfam" id="PF06013">
    <property type="entry name" value="WXG100"/>
    <property type="match status" value="1"/>
</dbReference>
<comment type="similarity">
    <text evidence="1">Belongs to the WXG100 family.</text>
</comment>
<proteinExistence type="inferred from homology"/>
<dbReference type="OrthoDB" id="4231069at2"/>
<dbReference type="SUPFAM" id="SSF140453">
    <property type="entry name" value="EsxAB dimer-like"/>
    <property type="match status" value="1"/>
</dbReference>
<evidence type="ECO:0000256" key="1">
    <source>
        <dbReference type="RuleBase" id="RU362001"/>
    </source>
</evidence>
<sequence length="96" mass="10243">MTSFQVDSDAVLTATTSIRSTIGRLQGEVSGLMGQLSGLEGSWTGQAATAFHGAVADWRVTQQRIEESLAALNQALGMAGQQYAEIEQANLRLFAR</sequence>
<evidence type="ECO:0000313" key="3">
    <source>
        <dbReference type="Proteomes" id="UP000297447"/>
    </source>
</evidence>
<dbReference type="RefSeq" id="WP_134520155.1">
    <property type="nucleotide sequence ID" value="NZ_SOHE01000056.1"/>
</dbReference>
<keyword evidence="3" id="KW-1185">Reference proteome</keyword>
<dbReference type="InterPro" id="IPR010310">
    <property type="entry name" value="T7SS_ESAT-6-like"/>
</dbReference>
<dbReference type="Proteomes" id="UP000297447">
    <property type="component" value="Unassembled WGS sequence"/>
</dbReference>
<dbReference type="AlphaFoldDB" id="A0A4R8ZXH2"/>
<organism evidence="2 3">
    <name type="scientific">Cryobacterium frigoriphilum</name>
    <dbReference type="NCBI Taxonomy" id="1259150"/>
    <lineage>
        <taxon>Bacteria</taxon>
        <taxon>Bacillati</taxon>
        <taxon>Actinomycetota</taxon>
        <taxon>Actinomycetes</taxon>
        <taxon>Micrococcales</taxon>
        <taxon>Microbacteriaceae</taxon>
        <taxon>Cryobacterium</taxon>
    </lineage>
</organism>
<evidence type="ECO:0000313" key="2">
    <source>
        <dbReference type="EMBL" id="TFD48357.1"/>
    </source>
</evidence>
<dbReference type="NCBIfam" id="TIGR03930">
    <property type="entry name" value="WXG100_ESAT6"/>
    <property type="match status" value="1"/>
</dbReference>
<accession>A0A4R8ZXH2</accession>